<comment type="caution">
    <text evidence="3">The sequence shown here is derived from an EMBL/GenBank/DDBJ whole genome shotgun (WGS) entry which is preliminary data.</text>
</comment>
<reference evidence="3" key="1">
    <citation type="submission" date="2020-08" db="EMBL/GenBank/DDBJ databases">
        <title>Multicomponent nature underlies the extraordinary mechanical properties of spider dragline silk.</title>
        <authorList>
            <person name="Kono N."/>
            <person name="Nakamura H."/>
            <person name="Mori M."/>
            <person name="Yoshida Y."/>
            <person name="Ohtoshi R."/>
            <person name="Malay A.D."/>
            <person name="Moran D.A.P."/>
            <person name="Tomita M."/>
            <person name="Numata K."/>
            <person name="Arakawa K."/>
        </authorList>
    </citation>
    <scope>NUCLEOTIDE SEQUENCE</scope>
</reference>
<dbReference type="EMBL" id="BMAV01024818">
    <property type="protein sequence ID" value="GFS36322.1"/>
    <property type="molecule type" value="Genomic_DNA"/>
</dbReference>
<dbReference type="PANTHER" id="PTHR45791:SF1">
    <property type="entry name" value="CALCIUM AND INTEGRIN BINDING FAMILY MEMBER 1"/>
    <property type="match status" value="1"/>
</dbReference>
<name>A0A8X6KAX7_9ARAC</name>
<keyword evidence="2" id="KW-0677">Repeat</keyword>
<dbReference type="InterPro" id="IPR051433">
    <property type="entry name" value="CIBP"/>
</dbReference>
<evidence type="ECO:0000256" key="2">
    <source>
        <dbReference type="ARBA" id="ARBA00022737"/>
    </source>
</evidence>
<keyword evidence="1" id="KW-0479">Metal-binding</keyword>
<evidence type="ECO:0000313" key="4">
    <source>
        <dbReference type="Proteomes" id="UP000886998"/>
    </source>
</evidence>
<keyword evidence="4" id="KW-1185">Reference proteome</keyword>
<dbReference type="GO" id="GO:0000287">
    <property type="term" value="F:magnesium ion binding"/>
    <property type="evidence" value="ECO:0007669"/>
    <property type="project" value="TreeGrafter"/>
</dbReference>
<evidence type="ECO:0000313" key="3">
    <source>
        <dbReference type="EMBL" id="GFS36322.1"/>
    </source>
</evidence>
<organism evidence="3 4">
    <name type="scientific">Trichonephila inaurata madagascariensis</name>
    <dbReference type="NCBI Taxonomy" id="2747483"/>
    <lineage>
        <taxon>Eukaryota</taxon>
        <taxon>Metazoa</taxon>
        <taxon>Ecdysozoa</taxon>
        <taxon>Arthropoda</taxon>
        <taxon>Chelicerata</taxon>
        <taxon>Arachnida</taxon>
        <taxon>Araneae</taxon>
        <taxon>Araneomorphae</taxon>
        <taxon>Entelegynae</taxon>
        <taxon>Araneoidea</taxon>
        <taxon>Nephilidae</taxon>
        <taxon>Trichonephila</taxon>
        <taxon>Trichonephila inaurata</taxon>
    </lineage>
</organism>
<protein>
    <submittedName>
        <fullName evidence="3">Uncharacterized protein</fullName>
    </submittedName>
</protein>
<dbReference type="GO" id="GO:0005509">
    <property type="term" value="F:calcium ion binding"/>
    <property type="evidence" value="ECO:0007669"/>
    <property type="project" value="TreeGrafter"/>
</dbReference>
<dbReference type="Proteomes" id="UP000886998">
    <property type="component" value="Unassembled WGS sequence"/>
</dbReference>
<sequence>NNPFTDRICYIFSSDNDDRWSFEDFLDMVSVFSEGTPPEKKAEYAFCIYGKSLLSHRIDPCTVATN</sequence>
<gene>
    <name evidence="3" type="ORF">TNIN_157891</name>
</gene>
<dbReference type="PANTHER" id="PTHR45791">
    <property type="entry name" value="CALCIUM AND INTEGRIN BINDING FAMILY MEMBER 2"/>
    <property type="match status" value="1"/>
</dbReference>
<dbReference type="SUPFAM" id="SSF47473">
    <property type="entry name" value="EF-hand"/>
    <property type="match status" value="1"/>
</dbReference>
<dbReference type="AlphaFoldDB" id="A0A8X6KAX7"/>
<dbReference type="OrthoDB" id="114727at2759"/>
<evidence type="ECO:0000256" key="1">
    <source>
        <dbReference type="ARBA" id="ARBA00022723"/>
    </source>
</evidence>
<feature type="non-terminal residue" evidence="3">
    <location>
        <position position="1"/>
    </location>
</feature>
<accession>A0A8X6KAX7</accession>
<dbReference type="Gene3D" id="1.10.238.10">
    <property type="entry name" value="EF-hand"/>
    <property type="match status" value="1"/>
</dbReference>
<proteinExistence type="predicted"/>
<dbReference type="InterPro" id="IPR011992">
    <property type="entry name" value="EF-hand-dom_pair"/>
</dbReference>